<feature type="domain" description="STAS" evidence="3">
    <location>
        <begin position="1"/>
        <end position="109"/>
    </location>
</feature>
<dbReference type="eggNOG" id="COG1366">
    <property type="taxonomic scope" value="Bacteria"/>
</dbReference>
<sequence>MNITSTQRNGFAAIVLEGDVDLSCSSALRKELLERTFERCDIVVDLSRVGYIDSSGIAGLVEAYQGARANGTRFILAAPSVPVLRVLRLARLDRVFTIVESVEPVPAVAATPGESLL</sequence>
<comment type="similarity">
    <text evidence="1 2">Belongs to the anti-sigma-factor antagonist family.</text>
</comment>
<evidence type="ECO:0000259" key="3">
    <source>
        <dbReference type="PROSITE" id="PS50801"/>
    </source>
</evidence>
<evidence type="ECO:0000313" key="4">
    <source>
        <dbReference type="EMBL" id="CCG41101.1"/>
    </source>
</evidence>
<dbReference type="STRING" id="1150626.PHAMO_230093"/>
<dbReference type="NCBIfam" id="TIGR00377">
    <property type="entry name" value="ant_ant_sig"/>
    <property type="match status" value="1"/>
</dbReference>
<evidence type="ECO:0000313" key="5">
    <source>
        <dbReference type="Proteomes" id="UP000004169"/>
    </source>
</evidence>
<accession>H8FRW3</accession>
<dbReference type="InterPro" id="IPR002645">
    <property type="entry name" value="STAS_dom"/>
</dbReference>
<keyword evidence="5" id="KW-1185">Reference proteome</keyword>
<organism evidence="4 5">
    <name type="scientific">Magnetospirillum molischianum DSM 120</name>
    <dbReference type="NCBI Taxonomy" id="1150626"/>
    <lineage>
        <taxon>Bacteria</taxon>
        <taxon>Pseudomonadati</taxon>
        <taxon>Pseudomonadota</taxon>
        <taxon>Alphaproteobacteria</taxon>
        <taxon>Rhodospirillales</taxon>
        <taxon>Rhodospirillaceae</taxon>
        <taxon>Magnetospirillum</taxon>
    </lineage>
</organism>
<dbReference type="AlphaFoldDB" id="H8FRW3"/>
<dbReference type="PANTHER" id="PTHR33495:SF2">
    <property type="entry name" value="ANTI-SIGMA FACTOR ANTAGONIST TM_1081-RELATED"/>
    <property type="match status" value="1"/>
</dbReference>
<dbReference type="Proteomes" id="UP000004169">
    <property type="component" value="Unassembled WGS sequence"/>
</dbReference>
<dbReference type="Pfam" id="PF01740">
    <property type="entry name" value="STAS"/>
    <property type="match status" value="1"/>
</dbReference>
<dbReference type="SUPFAM" id="SSF52091">
    <property type="entry name" value="SpoIIaa-like"/>
    <property type="match status" value="1"/>
</dbReference>
<dbReference type="CDD" id="cd07043">
    <property type="entry name" value="STAS_anti-anti-sigma_factors"/>
    <property type="match status" value="1"/>
</dbReference>
<protein>
    <recommendedName>
        <fullName evidence="2">Anti-sigma factor antagonist</fullName>
    </recommendedName>
</protein>
<proteinExistence type="inferred from homology"/>
<evidence type="ECO:0000256" key="2">
    <source>
        <dbReference type="RuleBase" id="RU003749"/>
    </source>
</evidence>
<dbReference type="Gene3D" id="3.30.750.24">
    <property type="entry name" value="STAS domain"/>
    <property type="match status" value="1"/>
</dbReference>
<reference evidence="4 5" key="1">
    <citation type="journal article" date="2012" name="J. Bacteriol.">
        <title>Draft Genome Sequence of the Purple Photosynthetic Bacterium Phaeospirillum molischianum DSM120, a Particularly Versatile Bacterium.</title>
        <authorList>
            <person name="Duquesne K."/>
            <person name="Prima V."/>
            <person name="Ji B."/>
            <person name="Rouy Z."/>
            <person name="Medigue C."/>
            <person name="Talla E."/>
            <person name="Sturgis J.N."/>
        </authorList>
    </citation>
    <scope>NUCLEOTIDE SEQUENCE [LARGE SCALE GENOMIC DNA]</scope>
    <source>
        <strain evidence="5">DSM120</strain>
    </source>
</reference>
<dbReference type="OrthoDB" id="280847at2"/>
<dbReference type="RefSeq" id="WP_002727907.1">
    <property type="nucleotide sequence ID" value="NZ_CAHP01000016.1"/>
</dbReference>
<dbReference type="GO" id="GO:0043856">
    <property type="term" value="F:anti-sigma factor antagonist activity"/>
    <property type="evidence" value="ECO:0007669"/>
    <property type="project" value="InterPro"/>
</dbReference>
<name>H8FRW3_MAGML</name>
<comment type="caution">
    <text evidence="4">The sequence shown here is derived from an EMBL/GenBank/DDBJ whole genome shotgun (WGS) entry which is preliminary data.</text>
</comment>
<evidence type="ECO:0000256" key="1">
    <source>
        <dbReference type="ARBA" id="ARBA00009013"/>
    </source>
</evidence>
<gene>
    <name evidence="4" type="ORF">PHAMO_230093</name>
</gene>
<dbReference type="PANTHER" id="PTHR33495">
    <property type="entry name" value="ANTI-SIGMA FACTOR ANTAGONIST TM_1081-RELATED-RELATED"/>
    <property type="match status" value="1"/>
</dbReference>
<dbReference type="PROSITE" id="PS50801">
    <property type="entry name" value="STAS"/>
    <property type="match status" value="1"/>
</dbReference>
<dbReference type="InterPro" id="IPR036513">
    <property type="entry name" value="STAS_dom_sf"/>
</dbReference>
<dbReference type="EMBL" id="CAHP01000016">
    <property type="protein sequence ID" value="CCG41101.1"/>
    <property type="molecule type" value="Genomic_DNA"/>
</dbReference>
<dbReference type="InterPro" id="IPR003658">
    <property type="entry name" value="Anti-sigma_ant"/>
</dbReference>